<dbReference type="OrthoDB" id="9807212at2"/>
<dbReference type="GO" id="GO:0035336">
    <property type="term" value="P:long-chain fatty-acyl-CoA metabolic process"/>
    <property type="evidence" value="ECO:0007669"/>
    <property type="project" value="TreeGrafter"/>
</dbReference>
<dbReference type="SUPFAM" id="SSF51735">
    <property type="entry name" value="NAD(P)-binding Rossmann-fold domains"/>
    <property type="match status" value="1"/>
</dbReference>
<dbReference type="Proteomes" id="UP000030401">
    <property type="component" value="Unassembled WGS sequence"/>
</dbReference>
<evidence type="ECO:0000259" key="1">
    <source>
        <dbReference type="Pfam" id="PF07993"/>
    </source>
</evidence>
<dbReference type="STRING" id="1385512.N784_05250"/>
<evidence type="ECO:0000313" key="2">
    <source>
        <dbReference type="EMBL" id="KGX86358.1"/>
    </source>
</evidence>
<evidence type="ECO:0000313" key="3">
    <source>
        <dbReference type="Proteomes" id="UP000030401"/>
    </source>
</evidence>
<feature type="domain" description="Thioester reductase (TE)" evidence="1">
    <location>
        <begin position="5"/>
        <end position="240"/>
    </location>
</feature>
<dbReference type="CDD" id="cd05263">
    <property type="entry name" value="MupV_like_SDR_e"/>
    <property type="match status" value="1"/>
</dbReference>
<sequence length="349" mass="39650">MNILLTGATGFVGKQLTIRFMQQGHTVYALARNERKADQLMQAVPLEAQHRLFIIEGDLMKENAGIHEEDIDLLTGEIDTVYHSAAYLSFDNTEREKTFHINVTGTRNMLELAKKIQAPHFNYVSTAYTLGMKPHAKEELHRVDQPFVNAYEESKCHGEHLASQYKDVMNVNIFRPAIIIGDSTTGEAETSFALYGVIRGLSLFKKRMARKQTSQNETFKFLCTAHTSQNFVPVDYVVDVLVAAATAKEANKIYHITNPHPPTNRALFDMVKQKLAFPNIEMVPADYNGALTKEELAFNEPMKVFKPYWSKNVTFDDTNTQALLRKQNMPHLNMDEDMLHRILNGAIKN</sequence>
<dbReference type="AlphaFoldDB" id="A0A0A5G5C3"/>
<dbReference type="PANTHER" id="PTHR11011">
    <property type="entry name" value="MALE STERILITY PROTEIN 2-RELATED"/>
    <property type="match status" value="1"/>
</dbReference>
<comment type="caution">
    <text evidence="2">The sequence shown here is derived from an EMBL/GenBank/DDBJ whole genome shotgun (WGS) entry which is preliminary data.</text>
</comment>
<dbReference type="InterPro" id="IPR036291">
    <property type="entry name" value="NAD(P)-bd_dom_sf"/>
</dbReference>
<dbReference type="EMBL" id="AVPG01000014">
    <property type="protein sequence ID" value="KGX86358.1"/>
    <property type="molecule type" value="Genomic_DNA"/>
</dbReference>
<reference evidence="2 3" key="1">
    <citation type="submission" date="2013-08" db="EMBL/GenBank/DDBJ databases">
        <authorList>
            <person name="Huang J."/>
            <person name="Wang G."/>
        </authorList>
    </citation>
    <scope>NUCLEOTIDE SEQUENCE [LARGE SCALE GENOMIC DNA]</scope>
    <source>
        <strain evidence="2 3">JSM 072002</strain>
    </source>
</reference>
<dbReference type="PANTHER" id="PTHR11011:SF60">
    <property type="entry name" value="FATTY ACYL-COA REDUCTASE-RELATED"/>
    <property type="match status" value="1"/>
</dbReference>
<dbReference type="Gene3D" id="3.40.50.720">
    <property type="entry name" value="NAD(P)-binding Rossmann-like Domain"/>
    <property type="match status" value="1"/>
</dbReference>
<dbReference type="RefSeq" id="WP_036834603.1">
    <property type="nucleotide sequence ID" value="NZ_AVPG01000014.1"/>
</dbReference>
<dbReference type="InterPro" id="IPR026055">
    <property type="entry name" value="FAR"/>
</dbReference>
<proteinExistence type="predicted"/>
<dbReference type="GO" id="GO:0080019">
    <property type="term" value="F:alcohol-forming very long-chain fatty acyl-CoA reductase activity"/>
    <property type="evidence" value="ECO:0007669"/>
    <property type="project" value="InterPro"/>
</dbReference>
<name>A0A0A5G5C3_9BACI</name>
<dbReference type="Pfam" id="PF07993">
    <property type="entry name" value="NAD_binding_4"/>
    <property type="match status" value="1"/>
</dbReference>
<gene>
    <name evidence="2" type="ORF">N784_05250</name>
</gene>
<dbReference type="eggNOG" id="COG3320">
    <property type="taxonomic scope" value="Bacteria"/>
</dbReference>
<accession>A0A0A5G5C3</accession>
<organism evidence="2 3">
    <name type="scientific">Pontibacillus litoralis JSM 072002</name>
    <dbReference type="NCBI Taxonomy" id="1385512"/>
    <lineage>
        <taxon>Bacteria</taxon>
        <taxon>Bacillati</taxon>
        <taxon>Bacillota</taxon>
        <taxon>Bacilli</taxon>
        <taxon>Bacillales</taxon>
        <taxon>Bacillaceae</taxon>
        <taxon>Pontibacillus</taxon>
    </lineage>
</organism>
<protein>
    <recommendedName>
        <fullName evidence="1">Thioester reductase (TE) domain-containing protein</fullName>
    </recommendedName>
</protein>
<keyword evidence="3" id="KW-1185">Reference proteome</keyword>
<dbReference type="InterPro" id="IPR013120">
    <property type="entry name" value="FAR_NAD-bd"/>
</dbReference>